<evidence type="ECO:0000256" key="4">
    <source>
        <dbReference type="ARBA" id="ARBA00022679"/>
    </source>
</evidence>
<dbReference type="GO" id="GO:1904047">
    <property type="term" value="F:S-adenosyl-L-methionine binding"/>
    <property type="evidence" value="ECO:0007669"/>
    <property type="project" value="TreeGrafter"/>
</dbReference>
<evidence type="ECO:0000256" key="1">
    <source>
        <dbReference type="ARBA" id="ARBA00006594"/>
    </source>
</evidence>
<evidence type="ECO:0000256" key="3">
    <source>
        <dbReference type="ARBA" id="ARBA00022603"/>
    </source>
</evidence>
<dbReference type="PIR" id="JC5306">
    <property type="entry name" value="JC5306"/>
</dbReference>
<dbReference type="SMR" id="P95820"/>
<dbReference type="PROSITE" id="PS00092">
    <property type="entry name" value="N6_MTASE"/>
    <property type="match status" value="1"/>
</dbReference>
<dbReference type="InterPro" id="IPR012327">
    <property type="entry name" value="MeTrfase_D12"/>
</dbReference>
<protein>
    <recommendedName>
        <fullName evidence="2">site-specific DNA-methyltransferase (adenine-specific)</fullName>
        <ecNumber evidence="2">2.1.1.72</ecNumber>
    </recommendedName>
</protein>
<dbReference type="REBASE" id="3507">
    <property type="entry name" value="M.SphI"/>
</dbReference>
<dbReference type="PANTHER" id="PTHR30481:SF3">
    <property type="entry name" value="DNA ADENINE METHYLASE"/>
    <property type="match status" value="1"/>
</dbReference>
<dbReference type="Gene3D" id="3.40.50.150">
    <property type="entry name" value="Vaccinia Virus protein VP39"/>
    <property type="match status" value="1"/>
</dbReference>
<comment type="similarity">
    <text evidence="1">Belongs to the N(4)/N(6)-methyltransferase family.</text>
</comment>
<dbReference type="InterPro" id="IPR023095">
    <property type="entry name" value="Ade_MeTrfase_dom_2"/>
</dbReference>
<dbReference type="Pfam" id="PF02086">
    <property type="entry name" value="MethyltransfD12"/>
    <property type="match status" value="1"/>
</dbReference>
<dbReference type="PIRSF" id="PIRSF000398">
    <property type="entry name" value="M_m6A_EcoRV"/>
    <property type="match status" value="1"/>
</dbReference>
<organism evidence="7">
    <name type="scientific">Streptomyces phaeochromogenes</name>
    <dbReference type="NCBI Taxonomy" id="1923"/>
    <lineage>
        <taxon>Bacteria</taxon>
        <taxon>Bacillati</taxon>
        <taxon>Actinomycetota</taxon>
        <taxon>Actinomycetes</taxon>
        <taxon>Kitasatosporales</taxon>
        <taxon>Streptomycetaceae</taxon>
        <taxon>Streptomyces</taxon>
        <taxon>Streptomyces phaeochromogenes group</taxon>
    </lineage>
</organism>
<proteinExistence type="inferred from homology"/>
<dbReference type="PRO" id="PR:P95820"/>
<evidence type="ECO:0000256" key="2">
    <source>
        <dbReference type="ARBA" id="ARBA00011900"/>
    </source>
</evidence>
<dbReference type="InterPro" id="IPR002052">
    <property type="entry name" value="DNA_methylase_N6_adenine_CS"/>
</dbReference>
<dbReference type="GO" id="GO:0043565">
    <property type="term" value="F:sequence-specific DNA binding"/>
    <property type="evidence" value="ECO:0007669"/>
    <property type="project" value="TreeGrafter"/>
</dbReference>
<dbReference type="Gene3D" id="1.10.1020.10">
    <property type="entry name" value="Adenine-specific Methyltransferase, Domain 2"/>
    <property type="match status" value="1"/>
</dbReference>
<evidence type="ECO:0000313" key="7">
    <source>
        <dbReference type="EMBL" id="AAB40377.1"/>
    </source>
</evidence>
<accession>P95820</accession>
<dbReference type="PANTHER" id="PTHR30481">
    <property type="entry name" value="DNA ADENINE METHYLASE"/>
    <property type="match status" value="1"/>
</dbReference>
<dbReference type="EMBL" id="U33216">
    <property type="protein sequence ID" value="AAB40377.1"/>
    <property type="molecule type" value="Genomic_DNA"/>
</dbReference>
<evidence type="ECO:0000256" key="5">
    <source>
        <dbReference type="ARBA" id="ARBA00022691"/>
    </source>
</evidence>
<sequence>MNDRMPWKAAGIRSVPQAFPYQGSKRALASQILSLFPHGGVPRLVEPFAGSAAISVAARHYGIAETALISDVNEPLMGLWKLIIEDPRHLIAEYTRLWNEQLDDPRAYFLEARDKFNATKQPEILLYLLCRCVKAAVRYSQKTGDFNQGADHRRLGANPANMAERIGRASAIMQGVTVSTSTYEDALVNAAPDELVYMDPPYQGTSGVPDHRYLKGLQREPFAEVLQQAVDNKVSFVVSYDAVTDDNKYGYALPEELGLTHRHVVAGVSAQATLMGKKQMTTESLYISPALVERLGGVDAIDKRLDLTSSAQESLF</sequence>
<keyword evidence="4 7" id="KW-0808">Transferase</keyword>
<gene>
    <name evidence="7" type="primary">sphIM</name>
</gene>
<dbReference type="GO" id="GO:0006298">
    <property type="term" value="P:mismatch repair"/>
    <property type="evidence" value="ECO:0007669"/>
    <property type="project" value="TreeGrafter"/>
</dbReference>
<evidence type="ECO:0000256" key="6">
    <source>
        <dbReference type="ARBA" id="ARBA00047942"/>
    </source>
</evidence>
<comment type="catalytic activity">
    <reaction evidence="6">
        <text>a 2'-deoxyadenosine in DNA + S-adenosyl-L-methionine = an N(6)-methyl-2'-deoxyadenosine in DNA + S-adenosyl-L-homocysteine + H(+)</text>
        <dbReference type="Rhea" id="RHEA:15197"/>
        <dbReference type="Rhea" id="RHEA-COMP:12418"/>
        <dbReference type="Rhea" id="RHEA-COMP:12419"/>
        <dbReference type="ChEBI" id="CHEBI:15378"/>
        <dbReference type="ChEBI" id="CHEBI:57856"/>
        <dbReference type="ChEBI" id="CHEBI:59789"/>
        <dbReference type="ChEBI" id="CHEBI:90615"/>
        <dbReference type="ChEBI" id="CHEBI:90616"/>
        <dbReference type="EC" id="2.1.1.72"/>
    </reaction>
</comment>
<dbReference type="InterPro" id="IPR012263">
    <property type="entry name" value="M_m6A_EcoRV"/>
</dbReference>
<keyword evidence="5" id="KW-0949">S-adenosyl-L-methionine</keyword>
<dbReference type="GO" id="GO:0009307">
    <property type="term" value="P:DNA restriction-modification system"/>
    <property type="evidence" value="ECO:0007669"/>
    <property type="project" value="InterPro"/>
</dbReference>
<keyword evidence="3 7" id="KW-0489">Methyltransferase</keyword>
<dbReference type="EC" id="2.1.1.72" evidence="2"/>
<dbReference type="InterPro" id="IPR029063">
    <property type="entry name" value="SAM-dependent_MTases_sf"/>
</dbReference>
<dbReference type="PRINTS" id="PR00505">
    <property type="entry name" value="D12N6MTFRASE"/>
</dbReference>
<dbReference type="AlphaFoldDB" id="P95820"/>
<name>P95820_STRPH</name>
<dbReference type="GO" id="GO:0009007">
    <property type="term" value="F:site-specific DNA-methyltransferase (adenine-specific) activity"/>
    <property type="evidence" value="ECO:0007669"/>
    <property type="project" value="UniProtKB-EC"/>
</dbReference>
<dbReference type="GO" id="GO:0032259">
    <property type="term" value="P:methylation"/>
    <property type="evidence" value="ECO:0007669"/>
    <property type="project" value="UniProtKB-KW"/>
</dbReference>
<dbReference type="SUPFAM" id="SSF53335">
    <property type="entry name" value="S-adenosyl-L-methionine-dependent methyltransferases"/>
    <property type="match status" value="1"/>
</dbReference>
<reference evidence="7" key="1">
    <citation type="journal article" date="1996" name="Gene">
        <title>Cloning, expression and sequence analysis of the SphI restriction-modification system.</title>
        <authorList>
            <person name="Guthrie E.P."/>
            <person name="Quinton-Jager T."/>
            <person name="Moran L.S."/>
            <person name="Slatko B.E."/>
            <person name="Kucera R.B."/>
            <person name="Benner J.S."/>
            <person name="Wilson G.G."/>
            <person name="Brooks J.E."/>
        </authorList>
    </citation>
    <scope>NUCLEOTIDE SEQUENCE</scope>
    <source>
        <strain evidence="7">NRRL B-3559</strain>
    </source>
</reference>